<feature type="compositionally biased region" description="Basic and acidic residues" evidence="1">
    <location>
        <begin position="394"/>
        <end position="404"/>
    </location>
</feature>
<keyword evidence="3" id="KW-1185">Reference proteome</keyword>
<evidence type="ECO:0000256" key="1">
    <source>
        <dbReference type="SAM" id="MobiDB-lite"/>
    </source>
</evidence>
<keyword evidence="2" id="KW-0808">Transferase</keyword>
<dbReference type="AlphaFoldDB" id="A0A077ZXI9"/>
<sequence>MEGAALQKDQVVGGKFKISKQIGFPQIQYESKVVKHMSGNEGFPILYGTGTEGEFNFMTIEMLGPKIQNLIIFSLEDKGILIRYISLILGLQRGTKILETISILRPQNIKAQQEQLDMPLLVPIMALNRVEEMIWKLLVTFQFTYQWVDYLGQINKNLGEFIEYMDYVRGLDFEEKPDYKYLITMFKDLYYKQGFKEDFQYDWAVLQQEKKKKKKKKGTESQRGEKSNPQTGDVEYMQVPKKGSKFRKATVNFIQDAEDSLVVSQIQQDSALNLDDIDPNNFDVQQMKDYLIAQGHAKANCYNDQSMMANLLSNQNSSMFTINSPASALLRRKLPFQGLNINPTGIQGTLGGSLLSPLLGRGERQKISGSFMSPVRRDYSNPSRLDNILEDENEGKKEKDDKMRRLNPFQIKLRVSQSQDEDFGKEERKTPKINVNQFSPKSNKYSEWTIDKLSENDIDEMNYQGINDLKRSISQLTHFNDVNMDFANRKLEYKLSKLSDKGLIQFY</sequence>
<organism evidence="2 3">
    <name type="scientific">Stylonychia lemnae</name>
    <name type="common">Ciliate</name>
    <dbReference type="NCBI Taxonomy" id="5949"/>
    <lineage>
        <taxon>Eukaryota</taxon>
        <taxon>Sar</taxon>
        <taxon>Alveolata</taxon>
        <taxon>Ciliophora</taxon>
        <taxon>Intramacronucleata</taxon>
        <taxon>Spirotrichea</taxon>
        <taxon>Stichotrichia</taxon>
        <taxon>Sporadotrichida</taxon>
        <taxon>Oxytrichidae</taxon>
        <taxon>Stylonychinae</taxon>
        <taxon>Stylonychia</taxon>
    </lineage>
</organism>
<name>A0A077ZXI9_STYLE</name>
<reference evidence="2 3" key="1">
    <citation type="submission" date="2014-06" db="EMBL/GenBank/DDBJ databases">
        <authorList>
            <person name="Swart Estienne"/>
        </authorList>
    </citation>
    <scope>NUCLEOTIDE SEQUENCE [LARGE SCALE GENOMIC DNA]</scope>
    <source>
        <strain evidence="2 3">130c</strain>
    </source>
</reference>
<keyword evidence="2" id="KW-0418">Kinase</keyword>
<dbReference type="Gene3D" id="3.30.200.20">
    <property type="entry name" value="Phosphorylase Kinase, domain 1"/>
    <property type="match status" value="1"/>
</dbReference>
<evidence type="ECO:0000313" key="2">
    <source>
        <dbReference type="EMBL" id="CDW73942.1"/>
    </source>
</evidence>
<dbReference type="EMBL" id="CCKQ01002833">
    <property type="protein sequence ID" value="CDW73942.1"/>
    <property type="molecule type" value="Genomic_DNA"/>
</dbReference>
<feature type="region of interest" description="Disordered" evidence="1">
    <location>
        <begin position="371"/>
        <end position="407"/>
    </location>
</feature>
<proteinExistence type="predicted"/>
<protein>
    <submittedName>
        <fullName evidence="2">Casein kinase i</fullName>
    </submittedName>
</protein>
<dbReference type="InterPro" id="IPR011009">
    <property type="entry name" value="Kinase-like_dom_sf"/>
</dbReference>
<evidence type="ECO:0000313" key="3">
    <source>
        <dbReference type="Proteomes" id="UP000039865"/>
    </source>
</evidence>
<feature type="region of interest" description="Disordered" evidence="1">
    <location>
        <begin position="212"/>
        <end position="234"/>
    </location>
</feature>
<accession>A0A077ZXI9</accession>
<gene>
    <name evidence="2" type="primary">Contig10817.g11564</name>
    <name evidence="2" type="ORF">STYLEM_2932</name>
</gene>
<dbReference type="SUPFAM" id="SSF56112">
    <property type="entry name" value="Protein kinase-like (PK-like)"/>
    <property type="match status" value="1"/>
</dbReference>
<dbReference type="InParanoid" id="A0A077ZXI9"/>
<dbReference type="Gene3D" id="1.10.510.10">
    <property type="entry name" value="Transferase(Phosphotransferase) domain 1"/>
    <property type="match status" value="1"/>
</dbReference>
<dbReference type="GO" id="GO:0016301">
    <property type="term" value="F:kinase activity"/>
    <property type="evidence" value="ECO:0007669"/>
    <property type="project" value="UniProtKB-KW"/>
</dbReference>
<dbReference type="Proteomes" id="UP000039865">
    <property type="component" value="Unassembled WGS sequence"/>
</dbReference>